<dbReference type="InterPro" id="IPR013149">
    <property type="entry name" value="ADH-like_C"/>
</dbReference>
<dbReference type="OrthoDB" id="9806940at2"/>
<dbReference type="SUPFAM" id="SSF50129">
    <property type="entry name" value="GroES-like"/>
    <property type="match status" value="1"/>
</dbReference>
<keyword evidence="13" id="KW-1185">Reference proteome</keyword>
<dbReference type="RefSeq" id="WP_095370421.1">
    <property type="nucleotide sequence ID" value="NZ_CP022983.1"/>
</dbReference>
<name>A0A248TF90_9BACI</name>
<dbReference type="CDD" id="cd08254">
    <property type="entry name" value="hydroxyacyl_CoA_DH"/>
    <property type="match status" value="1"/>
</dbReference>
<dbReference type="EC" id="1.1.1.1" evidence="3"/>
<evidence type="ECO:0000256" key="3">
    <source>
        <dbReference type="ARBA" id="ARBA00013190"/>
    </source>
</evidence>
<organism evidence="12 13">
    <name type="scientific">Cytobacillus kochii</name>
    <dbReference type="NCBI Taxonomy" id="859143"/>
    <lineage>
        <taxon>Bacteria</taxon>
        <taxon>Bacillati</taxon>
        <taxon>Bacillota</taxon>
        <taxon>Bacilli</taxon>
        <taxon>Bacillales</taxon>
        <taxon>Bacillaceae</taxon>
        <taxon>Cytobacillus</taxon>
    </lineage>
</organism>
<dbReference type="AlphaFoldDB" id="A0A248TF90"/>
<evidence type="ECO:0000256" key="5">
    <source>
        <dbReference type="ARBA" id="ARBA00022723"/>
    </source>
</evidence>
<dbReference type="GO" id="GO:0005737">
    <property type="term" value="C:cytoplasm"/>
    <property type="evidence" value="ECO:0007669"/>
    <property type="project" value="TreeGrafter"/>
</dbReference>
<evidence type="ECO:0000256" key="8">
    <source>
        <dbReference type="ARBA" id="ARBA00049164"/>
    </source>
</evidence>
<comment type="catalytic activity">
    <reaction evidence="8">
        <text>a secondary alcohol + NAD(+) = a ketone + NADH + H(+)</text>
        <dbReference type="Rhea" id="RHEA:10740"/>
        <dbReference type="ChEBI" id="CHEBI:15378"/>
        <dbReference type="ChEBI" id="CHEBI:17087"/>
        <dbReference type="ChEBI" id="CHEBI:35681"/>
        <dbReference type="ChEBI" id="CHEBI:57540"/>
        <dbReference type="ChEBI" id="CHEBI:57945"/>
        <dbReference type="EC" id="1.1.1.1"/>
    </reaction>
</comment>
<dbReference type="InterPro" id="IPR011032">
    <property type="entry name" value="GroES-like_sf"/>
</dbReference>
<feature type="domain" description="Enoyl reductase (ER)" evidence="11">
    <location>
        <begin position="8"/>
        <end position="313"/>
    </location>
</feature>
<evidence type="ECO:0000313" key="13">
    <source>
        <dbReference type="Proteomes" id="UP000215137"/>
    </source>
</evidence>
<comment type="catalytic activity">
    <reaction evidence="9">
        <text>a primary alcohol + NAD(+) = an aldehyde + NADH + H(+)</text>
        <dbReference type="Rhea" id="RHEA:10736"/>
        <dbReference type="ChEBI" id="CHEBI:15378"/>
        <dbReference type="ChEBI" id="CHEBI:15734"/>
        <dbReference type="ChEBI" id="CHEBI:17478"/>
        <dbReference type="ChEBI" id="CHEBI:57540"/>
        <dbReference type="ChEBI" id="CHEBI:57945"/>
        <dbReference type="EC" id="1.1.1.1"/>
    </reaction>
</comment>
<evidence type="ECO:0000313" key="12">
    <source>
        <dbReference type="EMBL" id="ASV66846.1"/>
    </source>
</evidence>
<evidence type="ECO:0000256" key="1">
    <source>
        <dbReference type="ARBA" id="ARBA00001947"/>
    </source>
</evidence>
<dbReference type="SUPFAM" id="SSF51735">
    <property type="entry name" value="NAD(P)-binding Rossmann-fold domains"/>
    <property type="match status" value="1"/>
</dbReference>
<comment type="similarity">
    <text evidence="2 10">Belongs to the zinc-containing alcohol dehydrogenase family.</text>
</comment>
<comment type="cofactor">
    <cofactor evidence="1 10">
        <name>Zn(2+)</name>
        <dbReference type="ChEBI" id="CHEBI:29105"/>
    </cofactor>
</comment>
<dbReference type="GO" id="GO:0008270">
    <property type="term" value="F:zinc ion binding"/>
    <property type="evidence" value="ECO:0007669"/>
    <property type="project" value="InterPro"/>
</dbReference>
<dbReference type="Proteomes" id="UP000215137">
    <property type="component" value="Chromosome"/>
</dbReference>
<keyword evidence="7" id="KW-0560">Oxidoreductase</keyword>
<dbReference type="PANTHER" id="PTHR42940">
    <property type="entry name" value="ALCOHOL DEHYDROGENASE 1-RELATED"/>
    <property type="match status" value="1"/>
</dbReference>
<dbReference type="GO" id="GO:0004022">
    <property type="term" value="F:alcohol dehydrogenase (NAD+) activity"/>
    <property type="evidence" value="ECO:0007669"/>
    <property type="project" value="UniProtKB-EC"/>
</dbReference>
<gene>
    <name evidence="12" type="ORF">CKF48_05625</name>
</gene>
<evidence type="ECO:0000256" key="10">
    <source>
        <dbReference type="RuleBase" id="RU361277"/>
    </source>
</evidence>
<evidence type="ECO:0000256" key="2">
    <source>
        <dbReference type="ARBA" id="ARBA00008072"/>
    </source>
</evidence>
<evidence type="ECO:0000256" key="4">
    <source>
        <dbReference type="ARBA" id="ARBA00016352"/>
    </source>
</evidence>
<dbReference type="SMART" id="SM00829">
    <property type="entry name" value="PKS_ER"/>
    <property type="match status" value="1"/>
</dbReference>
<keyword evidence="5 10" id="KW-0479">Metal-binding</keyword>
<accession>A0A248TF90</accession>
<dbReference type="InterPro" id="IPR002328">
    <property type="entry name" value="ADH_Zn_CS"/>
</dbReference>
<dbReference type="Gene3D" id="3.90.180.10">
    <property type="entry name" value="Medium-chain alcohol dehydrogenases, catalytic domain"/>
    <property type="match status" value="1"/>
</dbReference>
<dbReference type="KEGG" id="bko:CKF48_05625"/>
<dbReference type="PROSITE" id="PS00059">
    <property type="entry name" value="ADH_ZINC"/>
    <property type="match status" value="1"/>
</dbReference>
<dbReference type="Pfam" id="PF00107">
    <property type="entry name" value="ADH_zinc_N"/>
    <property type="match status" value="1"/>
</dbReference>
<dbReference type="PANTHER" id="PTHR42940:SF8">
    <property type="entry name" value="VACUOLAR PROTEIN SORTING-ASSOCIATED PROTEIN 11"/>
    <property type="match status" value="1"/>
</dbReference>
<dbReference type="EMBL" id="CP022983">
    <property type="protein sequence ID" value="ASV66846.1"/>
    <property type="molecule type" value="Genomic_DNA"/>
</dbReference>
<dbReference type="InterPro" id="IPR036291">
    <property type="entry name" value="NAD(P)-bd_dom_sf"/>
</dbReference>
<sequence length="316" mass="32850">MKGWEFTATNVPLKVVEKPDPVATEGRVIIDVKAAGLCHSDVGALHDPKWMDIIEKKPIIMGHEVAGMITEVGEGVTDFKVGDRVGVCPVSLVGMGPGYGYDGGYSNKVSAPAIDLVPIPDGVTYAQAAAGTDAGMTSYHAMFKRGEAKPGMKVAVIGIGGLGQIAARAAVVAGIETYAVDVSPKARELAKEIGVKDVFEDIKELADIAPDLVVDYAGFGTTTAGAIDIVAPGGKVVLVGMGKLESTINTDPLILKAASLLGSVGGDKYDIAEVYKLMASGDIDPAITEITFDEIGEGLARLERHEVTGRLVAIMD</sequence>
<dbReference type="InterPro" id="IPR020843">
    <property type="entry name" value="ER"/>
</dbReference>
<protein>
    <recommendedName>
        <fullName evidence="4">Alcohol dehydrogenase</fullName>
        <ecNumber evidence="3">1.1.1.1</ecNumber>
    </recommendedName>
</protein>
<evidence type="ECO:0000256" key="6">
    <source>
        <dbReference type="ARBA" id="ARBA00022833"/>
    </source>
</evidence>
<evidence type="ECO:0000256" key="7">
    <source>
        <dbReference type="ARBA" id="ARBA00023002"/>
    </source>
</evidence>
<evidence type="ECO:0000256" key="9">
    <source>
        <dbReference type="ARBA" id="ARBA00049243"/>
    </source>
</evidence>
<dbReference type="InterPro" id="IPR013154">
    <property type="entry name" value="ADH-like_N"/>
</dbReference>
<reference evidence="12 13" key="1">
    <citation type="submission" date="2017-08" db="EMBL/GenBank/DDBJ databases">
        <title>Complete Genome Sequence of Bacillus kochii Oregon-R-modENCODE STRAIN BDGP4, isolated from Drosophila melanogaster gut.</title>
        <authorList>
            <person name="Wan K.H."/>
            <person name="Yu C."/>
            <person name="Park S."/>
            <person name="Hammonds A.S."/>
            <person name="Booth B.W."/>
            <person name="Celniker S.E."/>
        </authorList>
    </citation>
    <scope>NUCLEOTIDE SEQUENCE [LARGE SCALE GENOMIC DNA]</scope>
    <source>
        <strain evidence="12 13">BDGP4</strain>
    </source>
</reference>
<proteinExistence type="inferred from homology"/>
<keyword evidence="6 10" id="KW-0862">Zinc</keyword>
<evidence type="ECO:0000259" key="11">
    <source>
        <dbReference type="SMART" id="SM00829"/>
    </source>
</evidence>
<dbReference type="Pfam" id="PF08240">
    <property type="entry name" value="ADH_N"/>
    <property type="match status" value="1"/>
</dbReference>